<dbReference type="WBParaSite" id="SVE_1798600.1">
    <property type="protein sequence ID" value="SVE_1798600.1"/>
    <property type="gene ID" value="SVE_1798600"/>
</dbReference>
<accession>A0A0K0FZV6</accession>
<proteinExistence type="predicted"/>
<name>A0A0K0FZV6_STRVS</name>
<dbReference type="AlphaFoldDB" id="A0A0K0FZV6"/>
<evidence type="ECO:0000313" key="3">
    <source>
        <dbReference type="WBParaSite" id="SVE_1798600.1"/>
    </source>
</evidence>
<dbReference type="Proteomes" id="UP000035680">
    <property type="component" value="Unassembled WGS sequence"/>
</dbReference>
<evidence type="ECO:0000256" key="1">
    <source>
        <dbReference type="SAM" id="MobiDB-lite"/>
    </source>
</evidence>
<evidence type="ECO:0000313" key="2">
    <source>
        <dbReference type="Proteomes" id="UP000035680"/>
    </source>
</evidence>
<organism evidence="2 3">
    <name type="scientific">Strongyloides venezuelensis</name>
    <name type="common">Threadworm</name>
    <dbReference type="NCBI Taxonomy" id="75913"/>
    <lineage>
        <taxon>Eukaryota</taxon>
        <taxon>Metazoa</taxon>
        <taxon>Ecdysozoa</taxon>
        <taxon>Nematoda</taxon>
        <taxon>Chromadorea</taxon>
        <taxon>Rhabditida</taxon>
        <taxon>Tylenchina</taxon>
        <taxon>Panagrolaimomorpha</taxon>
        <taxon>Strongyloidoidea</taxon>
        <taxon>Strongyloididae</taxon>
        <taxon>Strongyloides</taxon>
    </lineage>
</organism>
<sequence length="136" mass="15376">MYSDIMDDDEDKQLVEPDSFDNNNNNDNNNNDGFYSLKLVELDSRCSPYDLLQFCTSKGLTPYFVDSFSEGIGIVAFRKLNDLEKFIEVLNATPAIPLLVGGLTFFSIDDTEKKGRKRKSVIDGNDSSSKHFKHGY</sequence>
<feature type="region of interest" description="Disordered" evidence="1">
    <location>
        <begin position="117"/>
        <end position="136"/>
    </location>
</feature>
<protein>
    <submittedName>
        <fullName evidence="3">RRM domain-containing protein</fullName>
    </submittedName>
</protein>
<feature type="region of interest" description="Disordered" evidence="1">
    <location>
        <begin position="1"/>
        <end position="28"/>
    </location>
</feature>
<feature type="compositionally biased region" description="Acidic residues" evidence="1">
    <location>
        <begin position="1"/>
        <end position="11"/>
    </location>
</feature>
<reference evidence="3" key="2">
    <citation type="submission" date="2015-08" db="UniProtKB">
        <authorList>
            <consortium name="WormBaseParasite"/>
        </authorList>
    </citation>
    <scope>IDENTIFICATION</scope>
</reference>
<reference evidence="2" key="1">
    <citation type="submission" date="2014-07" db="EMBL/GenBank/DDBJ databases">
        <authorList>
            <person name="Martin A.A"/>
            <person name="De Silva N."/>
        </authorList>
    </citation>
    <scope>NUCLEOTIDE SEQUENCE</scope>
</reference>
<keyword evidence="2" id="KW-1185">Reference proteome</keyword>